<evidence type="ECO:0000256" key="2">
    <source>
        <dbReference type="SAM" id="SignalP"/>
    </source>
</evidence>
<feature type="chain" id="PRO_5007511779" description="DUF2490 domain-containing protein" evidence="2">
    <location>
        <begin position="22"/>
        <end position="254"/>
    </location>
</feature>
<evidence type="ECO:0000313" key="3">
    <source>
        <dbReference type="EMBL" id="AMY10108.1"/>
    </source>
</evidence>
<dbReference type="RefSeq" id="WP_157899290.1">
    <property type="nucleotide sequence ID" value="NZ_CP015136.1"/>
</dbReference>
<dbReference type="Proteomes" id="UP000076079">
    <property type="component" value="Chromosome"/>
</dbReference>
<accession>A0A143PPQ8</accession>
<evidence type="ECO:0000313" key="4">
    <source>
        <dbReference type="Proteomes" id="UP000076079"/>
    </source>
</evidence>
<evidence type="ECO:0000256" key="1">
    <source>
        <dbReference type="SAM" id="MobiDB-lite"/>
    </source>
</evidence>
<organism evidence="3 4">
    <name type="scientific">Luteitalea pratensis</name>
    <dbReference type="NCBI Taxonomy" id="1855912"/>
    <lineage>
        <taxon>Bacteria</taxon>
        <taxon>Pseudomonadati</taxon>
        <taxon>Acidobacteriota</taxon>
        <taxon>Vicinamibacteria</taxon>
        <taxon>Vicinamibacterales</taxon>
        <taxon>Vicinamibacteraceae</taxon>
        <taxon>Luteitalea</taxon>
    </lineage>
</organism>
<name>A0A143PPQ8_LUTPR</name>
<reference evidence="4" key="2">
    <citation type="submission" date="2016-04" db="EMBL/GenBank/DDBJ databases">
        <title>First Complete Genome Sequence of a Subdivision 6 Acidobacterium.</title>
        <authorList>
            <person name="Huang S."/>
            <person name="Vieira S."/>
            <person name="Bunk B."/>
            <person name="Riedel T."/>
            <person name="Sproeer C."/>
            <person name="Overmann J."/>
        </authorList>
    </citation>
    <scope>NUCLEOTIDE SEQUENCE [LARGE SCALE GENOMIC DNA]</scope>
    <source>
        <strain evidence="4">DSM 100886 HEG_-6_39</strain>
    </source>
</reference>
<gene>
    <name evidence="3" type="ORF">LuPra_03336</name>
</gene>
<proteinExistence type="predicted"/>
<evidence type="ECO:0008006" key="5">
    <source>
        <dbReference type="Google" id="ProtNLM"/>
    </source>
</evidence>
<protein>
    <recommendedName>
        <fullName evidence="5">DUF2490 domain-containing protein</fullName>
    </recommendedName>
</protein>
<feature type="signal peptide" evidence="2">
    <location>
        <begin position="1"/>
        <end position="21"/>
    </location>
</feature>
<reference evidence="3 4" key="1">
    <citation type="journal article" date="2016" name="Genome Announc.">
        <title>First Complete Genome Sequence of a Subdivision 6 Acidobacterium Strain.</title>
        <authorList>
            <person name="Huang S."/>
            <person name="Vieira S."/>
            <person name="Bunk B."/>
            <person name="Riedel T."/>
            <person name="Sproer C."/>
            <person name="Overmann J."/>
        </authorList>
    </citation>
    <scope>NUCLEOTIDE SEQUENCE [LARGE SCALE GENOMIC DNA]</scope>
    <source>
        <strain evidence="4">DSM 100886 HEG_-6_39</strain>
    </source>
</reference>
<feature type="compositionally biased region" description="Low complexity" evidence="1">
    <location>
        <begin position="243"/>
        <end position="254"/>
    </location>
</feature>
<sequence length="254" mass="28978" precursor="true">MTSLVRLTVLATVLAMCPGSASGQAIVDQWDAQLWVQWNSQIPVADTWGLILEAQPRWNENFSHYDQVTLRAGLFKRVTPKLQVSAAYAFVPRHTVLGTLYEHQAYEQASFVLPRIGKWTAQARVREDQRYLGQWGELSHRMREQFRFTRPIPSVPSWAMVLHQELFINWSDTHLGPAAGFDQHRLFAGVNHPVTSAIAVEAGYMWQEVFRLGLRPERHNHIAMLQFQFRPRRGSAPLPPAAPMTLTPSSRAEE</sequence>
<dbReference type="OrthoDB" id="1118734at2"/>
<dbReference type="InterPro" id="IPR019619">
    <property type="entry name" value="DUF2490"/>
</dbReference>
<dbReference type="AlphaFoldDB" id="A0A143PPQ8"/>
<keyword evidence="4" id="KW-1185">Reference proteome</keyword>
<dbReference type="STRING" id="1855912.LuPra_03336"/>
<dbReference type="EMBL" id="CP015136">
    <property type="protein sequence ID" value="AMY10108.1"/>
    <property type="molecule type" value="Genomic_DNA"/>
</dbReference>
<dbReference type="KEGG" id="abac:LuPra_03336"/>
<dbReference type="Pfam" id="PF10677">
    <property type="entry name" value="DUF2490"/>
    <property type="match status" value="1"/>
</dbReference>
<keyword evidence="2" id="KW-0732">Signal</keyword>
<feature type="region of interest" description="Disordered" evidence="1">
    <location>
        <begin position="234"/>
        <end position="254"/>
    </location>
</feature>